<accession>A0AAJ4PAI4</accession>
<dbReference type="Pfam" id="PF00005">
    <property type="entry name" value="ABC_tran"/>
    <property type="match status" value="1"/>
</dbReference>
<dbReference type="SUPFAM" id="SSF52540">
    <property type="entry name" value="P-loop containing nucleoside triphosphate hydrolases"/>
    <property type="match status" value="1"/>
</dbReference>
<dbReference type="InterPro" id="IPR003593">
    <property type="entry name" value="AAA+_ATPase"/>
</dbReference>
<comment type="subcellular location">
    <subcellularLocation>
        <location evidence="1">Cell membrane</location>
        <topology evidence="1">Multi-pass membrane protein</topology>
    </subcellularLocation>
</comment>
<dbReference type="InterPro" id="IPR027417">
    <property type="entry name" value="P-loop_NTPase"/>
</dbReference>
<evidence type="ECO:0000256" key="8">
    <source>
        <dbReference type="ARBA" id="ARBA00025074"/>
    </source>
</evidence>
<dbReference type="InterPro" id="IPR039421">
    <property type="entry name" value="Type_1_exporter"/>
</dbReference>
<keyword evidence="6 9" id="KW-1133">Transmembrane helix</keyword>
<dbReference type="PROSITE" id="PS00211">
    <property type="entry name" value="ABC_TRANSPORTER_1"/>
    <property type="match status" value="1"/>
</dbReference>
<dbReference type="Proteomes" id="UP000826802">
    <property type="component" value="Chromosome"/>
</dbReference>
<dbReference type="SUPFAM" id="SSF90123">
    <property type="entry name" value="ABC transporter transmembrane region"/>
    <property type="match status" value="1"/>
</dbReference>
<organism evidence="12 13">
    <name type="scientific">Macrococcoides bohemicum</name>
    <dbReference type="NCBI Taxonomy" id="1903056"/>
    <lineage>
        <taxon>Bacteria</taxon>
        <taxon>Bacillati</taxon>
        <taxon>Bacillota</taxon>
        <taxon>Bacilli</taxon>
        <taxon>Bacillales</taxon>
        <taxon>Staphylococcaceae</taxon>
        <taxon>Macrococcoides</taxon>
    </lineage>
</organism>
<dbReference type="SMART" id="SM00382">
    <property type="entry name" value="AAA"/>
    <property type="match status" value="1"/>
</dbReference>
<dbReference type="InterPro" id="IPR017871">
    <property type="entry name" value="ABC_transporter-like_CS"/>
</dbReference>
<evidence type="ECO:0000313" key="12">
    <source>
        <dbReference type="EMBL" id="QYA41915.1"/>
    </source>
</evidence>
<dbReference type="EMBL" id="CP079981">
    <property type="protein sequence ID" value="QYA41915.1"/>
    <property type="molecule type" value="Genomic_DNA"/>
</dbReference>
<dbReference type="GO" id="GO:0015421">
    <property type="term" value="F:ABC-type oligopeptide transporter activity"/>
    <property type="evidence" value="ECO:0007669"/>
    <property type="project" value="TreeGrafter"/>
</dbReference>
<dbReference type="GO" id="GO:0016887">
    <property type="term" value="F:ATP hydrolysis activity"/>
    <property type="evidence" value="ECO:0007669"/>
    <property type="project" value="InterPro"/>
</dbReference>
<evidence type="ECO:0000256" key="3">
    <source>
        <dbReference type="ARBA" id="ARBA00022692"/>
    </source>
</evidence>
<dbReference type="Pfam" id="PF00664">
    <property type="entry name" value="ABC_membrane"/>
    <property type="match status" value="1"/>
</dbReference>
<dbReference type="PANTHER" id="PTHR43394:SF1">
    <property type="entry name" value="ATP-BINDING CASSETTE SUB-FAMILY B MEMBER 10, MITOCHONDRIAL"/>
    <property type="match status" value="1"/>
</dbReference>
<feature type="transmembrane region" description="Helical" evidence="9">
    <location>
        <begin position="134"/>
        <end position="157"/>
    </location>
</feature>
<keyword evidence="13" id="KW-1185">Reference proteome</keyword>
<keyword evidence="3 9" id="KW-0812">Transmembrane</keyword>
<evidence type="ECO:0000259" key="10">
    <source>
        <dbReference type="PROSITE" id="PS50893"/>
    </source>
</evidence>
<dbReference type="AlphaFoldDB" id="A0AAJ4PAI4"/>
<dbReference type="FunFam" id="3.40.50.300:FF:000218">
    <property type="entry name" value="Multidrug ABC transporter ATP-binding protein"/>
    <property type="match status" value="1"/>
</dbReference>
<feature type="transmembrane region" description="Helical" evidence="9">
    <location>
        <begin position="57"/>
        <end position="73"/>
    </location>
</feature>
<dbReference type="PANTHER" id="PTHR43394">
    <property type="entry name" value="ATP-DEPENDENT PERMEASE MDL1, MITOCHONDRIAL"/>
    <property type="match status" value="1"/>
</dbReference>
<reference evidence="12 13" key="1">
    <citation type="submission" date="2021-07" db="EMBL/GenBank/DDBJ databases">
        <title>Prevalence and characterization of methicillin-resistant Macrococcus spp. in food producing animals and meat in Switzerland in 2019.</title>
        <authorList>
            <person name="Keller J.E."/>
            <person name="Schwendener S."/>
            <person name="Neuenschwander J."/>
            <person name="Overesch G."/>
            <person name="Perreten V."/>
        </authorList>
    </citation>
    <scope>NUCLEOTIDE SEQUENCE [LARGE SCALE GENOMIC DNA]</scope>
    <source>
        <strain evidence="12 13">19Msa0936</strain>
    </source>
</reference>
<keyword evidence="4" id="KW-0547">Nucleotide-binding</keyword>
<feature type="domain" description="ABC transmembrane type-1" evidence="11">
    <location>
        <begin position="17"/>
        <end position="306"/>
    </location>
</feature>
<evidence type="ECO:0000256" key="9">
    <source>
        <dbReference type="SAM" id="Phobius"/>
    </source>
</evidence>
<protein>
    <submittedName>
        <fullName evidence="12">ABC transporter ATP-binding protein/permease</fullName>
    </submittedName>
</protein>
<comment type="function">
    <text evidence="8">May be involved in multidrug export. Transmembrane domains (TMD) form a pore in the cell membrane and the ATP-binding domain (NBD) is responsible for energy generation.</text>
</comment>
<dbReference type="CDD" id="cd18554">
    <property type="entry name" value="ABC_6TM_Sav1866_like"/>
    <property type="match status" value="1"/>
</dbReference>
<dbReference type="RefSeq" id="WP_096075954.1">
    <property type="nucleotide sequence ID" value="NZ_CP079981.1"/>
</dbReference>
<proteinExistence type="inferred from homology"/>
<dbReference type="Gene3D" id="1.20.1560.10">
    <property type="entry name" value="ABC transporter type 1, transmembrane domain"/>
    <property type="match status" value="1"/>
</dbReference>
<dbReference type="PROSITE" id="PS50929">
    <property type="entry name" value="ABC_TM1F"/>
    <property type="match status" value="1"/>
</dbReference>
<dbReference type="InterPro" id="IPR036640">
    <property type="entry name" value="ABC1_TM_sf"/>
</dbReference>
<feature type="transmembrane region" description="Helical" evidence="9">
    <location>
        <begin position="12"/>
        <end position="37"/>
    </location>
</feature>
<gene>
    <name evidence="12" type="ORF">KYI11_09985</name>
</gene>
<evidence type="ECO:0000256" key="2">
    <source>
        <dbReference type="ARBA" id="ARBA00005417"/>
    </source>
</evidence>
<keyword evidence="5 12" id="KW-0067">ATP-binding</keyword>
<evidence type="ECO:0000256" key="4">
    <source>
        <dbReference type="ARBA" id="ARBA00022741"/>
    </source>
</evidence>
<dbReference type="GO" id="GO:0005886">
    <property type="term" value="C:plasma membrane"/>
    <property type="evidence" value="ECO:0007669"/>
    <property type="project" value="UniProtKB-SubCell"/>
</dbReference>
<feature type="domain" description="ABC transporter" evidence="10">
    <location>
        <begin position="340"/>
        <end position="575"/>
    </location>
</feature>
<evidence type="ECO:0000313" key="13">
    <source>
        <dbReference type="Proteomes" id="UP000826802"/>
    </source>
</evidence>
<evidence type="ECO:0000256" key="7">
    <source>
        <dbReference type="ARBA" id="ARBA00023136"/>
    </source>
</evidence>
<dbReference type="Gene3D" id="3.40.50.300">
    <property type="entry name" value="P-loop containing nucleotide triphosphate hydrolases"/>
    <property type="match status" value="1"/>
</dbReference>
<evidence type="ECO:0000256" key="5">
    <source>
        <dbReference type="ARBA" id="ARBA00022840"/>
    </source>
</evidence>
<comment type="similarity">
    <text evidence="2">Belongs to the ABC transporter superfamily.</text>
</comment>
<dbReference type="CDD" id="cd03251">
    <property type="entry name" value="ABCC_MsbA"/>
    <property type="match status" value="1"/>
</dbReference>
<evidence type="ECO:0000259" key="11">
    <source>
        <dbReference type="PROSITE" id="PS50929"/>
    </source>
</evidence>
<dbReference type="InterPro" id="IPR003439">
    <property type="entry name" value="ABC_transporter-like_ATP-bd"/>
</dbReference>
<dbReference type="PROSITE" id="PS50893">
    <property type="entry name" value="ABC_TRANSPORTER_2"/>
    <property type="match status" value="1"/>
</dbReference>
<evidence type="ECO:0000256" key="6">
    <source>
        <dbReference type="ARBA" id="ARBA00022989"/>
    </source>
</evidence>
<dbReference type="GO" id="GO:0005524">
    <property type="term" value="F:ATP binding"/>
    <property type="evidence" value="ECO:0007669"/>
    <property type="project" value="UniProtKB-KW"/>
</dbReference>
<feature type="transmembrane region" description="Helical" evidence="9">
    <location>
        <begin position="163"/>
        <end position="182"/>
    </location>
</feature>
<keyword evidence="7 9" id="KW-0472">Membrane</keyword>
<evidence type="ECO:0000256" key="1">
    <source>
        <dbReference type="ARBA" id="ARBA00004651"/>
    </source>
</evidence>
<name>A0AAJ4PAI4_9STAP</name>
<dbReference type="InterPro" id="IPR011527">
    <property type="entry name" value="ABC1_TM_dom"/>
</dbReference>
<sequence length="581" mass="66122">MIKRYMQFVKPYWMLIILTIAIGILKFGIPLMIPLLIKYVIDDVISNGAMTIEEKKSALMNVILIFGFIFVVIRPPVEYYRQYLAQWTSNKILYDIRKKLYKHLQALSVRFYSNNKVGEVISRVINDVESTKDFIVTGLMNVWLDLVTIIIALAIMFTMDVKLTLISLIVFPFYMFSIYYFFGNLRKLTRARSQSLAEVQGFLHERVQGMTVIKTFAIEEEENERFNKRNKNFLKKATDHTKWNAKSFAVINTITDIGPLLVVGFGAYLVIEGDLTVGSLAAFIAYLDRLYGPLRRLVSSSTTLTQSLASMDRMFQLFDEPYDVKDEPHARDIKVQHGDITFKNVGFKYNENDEEVLHHVNLDINSGETVAFVGMSGGGKSTMISLIPRFYDVTSGEIEIDHVPLKDYSIESLRTQIGMVMQDNILFSESIRENILLGKPNATEEEMIYAAKLANAHDFIMSLPDGYDTEVGERGVKLSGGQKQRVAISRVFLKNPPILILDEATSALDLESEAVIQEALETLSKDRTTVIVAHRLSTITHADKIVVIQNGEIVEIGTHQELMNNRSHYYNLYSIQHLEAE</sequence>